<protein>
    <submittedName>
        <fullName evidence="5">Aldo-ket-red domain-containing protein</fullName>
    </submittedName>
</protein>
<gene>
    <name evidence="5" type="ORF">MSAN_00353400</name>
</gene>
<dbReference type="Gene3D" id="3.20.20.100">
    <property type="entry name" value="NADP-dependent oxidoreductase domain"/>
    <property type="match status" value="1"/>
</dbReference>
<evidence type="ECO:0000259" key="3">
    <source>
        <dbReference type="Pfam" id="PF00248"/>
    </source>
</evidence>
<dbReference type="GO" id="GO:0005829">
    <property type="term" value="C:cytosol"/>
    <property type="evidence" value="ECO:0007669"/>
    <property type="project" value="UniProtKB-ARBA"/>
</dbReference>
<dbReference type="Proteomes" id="UP000623467">
    <property type="component" value="Unassembled WGS sequence"/>
</dbReference>
<evidence type="ECO:0000256" key="2">
    <source>
        <dbReference type="SAM" id="MobiDB-lite"/>
    </source>
</evidence>
<keyword evidence="6" id="KW-1185">Reference proteome</keyword>
<accession>A0A8H6ZBY2</accession>
<evidence type="ECO:0000313" key="5">
    <source>
        <dbReference type="EMBL" id="KAF7374684.1"/>
    </source>
</evidence>
<dbReference type="Pfam" id="PF00248">
    <property type="entry name" value="Aldo_ket_red"/>
    <property type="match status" value="1"/>
</dbReference>
<dbReference type="PANTHER" id="PTHR43364:SF4">
    <property type="entry name" value="NAD(P)-LINKED OXIDOREDUCTASE SUPERFAMILY PROTEIN"/>
    <property type="match status" value="1"/>
</dbReference>
<dbReference type="OrthoDB" id="48988at2759"/>
<dbReference type="EMBL" id="JACAZH010000002">
    <property type="protein sequence ID" value="KAF7374684.1"/>
    <property type="molecule type" value="Genomic_DNA"/>
</dbReference>
<keyword evidence="1" id="KW-0560">Oxidoreductase</keyword>
<dbReference type="FunFam" id="3.20.20.100:FF:000004">
    <property type="entry name" value="Oxidoreductase, aldo/keto reductase"/>
    <property type="match status" value="1"/>
</dbReference>
<dbReference type="PANTHER" id="PTHR43364">
    <property type="entry name" value="NADH-SPECIFIC METHYLGLYOXAL REDUCTASE-RELATED"/>
    <property type="match status" value="1"/>
</dbReference>
<sequence length="564" mass="62320">MSSAENSKKMEYVRLGQSGLEISKVVLGCMSYGNPLWGGNWVLGEEEALQHIKVAYDAGINAFDTANTYSGGVSEEVLGRAIKKHNLPRDEIVVMTKVYFPVSSGWVIPGPTTDSEGYVNQYGLSRKHIFDSVKHSLRRLQLDYIDVLQCHRFDYNTPIEETMQALHDVVKAGYVRYIGMSSCHAWQFSVMQNYAITNKLTPFISMQNHYSLLYREEEREMFPTLKVRDDYTTTGSPPLTFNNSTSASALFLGLPSREERSPRPLEKQNTTARAESDGMPPSLYTQSEANKTIVKRVEEISKKRGISMAQVSVAWAISKEGVSAPIVGSTSLANLTDAIAAVHIKLTEEEIKFLEEPYLPMAIFGHVYTASPAPRSRARCCTSPTPDAHAEPLSDTAVTALFGRGDLARKTLIRAWLDDGIESMKSAGSSLTIKEALHARLKYNEPVLAHLPEAFALLASPESGIPPVDPVPALKHAARVADEACYISGDQSLRLSWYTKRASLIGVYSAAELHQLTSPQTAYSFLDSLLSTSTALETSVEEVKLFSSYIMRSWAGIVRSRDIL</sequence>
<dbReference type="InterPro" id="IPR013718">
    <property type="entry name" value="COQ9_C"/>
</dbReference>
<feature type="domain" description="NADP-dependent oxidoreductase" evidence="3">
    <location>
        <begin position="25"/>
        <end position="356"/>
    </location>
</feature>
<dbReference type="AlphaFoldDB" id="A0A8H6ZBY2"/>
<proteinExistence type="predicted"/>
<dbReference type="Pfam" id="PF08511">
    <property type="entry name" value="COQ9"/>
    <property type="match status" value="1"/>
</dbReference>
<comment type="caution">
    <text evidence="5">The sequence shown here is derived from an EMBL/GenBank/DDBJ whole genome shotgun (WGS) entry which is preliminary data.</text>
</comment>
<evidence type="ECO:0000256" key="1">
    <source>
        <dbReference type="ARBA" id="ARBA00023002"/>
    </source>
</evidence>
<dbReference type="InterPro" id="IPR036812">
    <property type="entry name" value="NAD(P)_OxRdtase_dom_sf"/>
</dbReference>
<name>A0A8H6ZBY2_9AGAR</name>
<reference evidence="5" key="1">
    <citation type="submission" date="2020-05" db="EMBL/GenBank/DDBJ databases">
        <title>Mycena genomes resolve the evolution of fungal bioluminescence.</title>
        <authorList>
            <person name="Tsai I.J."/>
        </authorList>
    </citation>
    <scope>NUCLEOTIDE SEQUENCE</scope>
    <source>
        <strain evidence="5">160909Yilan</strain>
    </source>
</reference>
<organism evidence="5 6">
    <name type="scientific">Mycena sanguinolenta</name>
    <dbReference type="NCBI Taxonomy" id="230812"/>
    <lineage>
        <taxon>Eukaryota</taxon>
        <taxon>Fungi</taxon>
        <taxon>Dikarya</taxon>
        <taxon>Basidiomycota</taxon>
        <taxon>Agaricomycotina</taxon>
        <taxon>Agaricomycetes</taxon>
        <taxon>Agaricomycetidae</taxon>
        <taxon>Agaricales</taxon>
        <taxon>Marasmiineae</taxon>
        <taxon>Mycenaceae</taxon>
        <taxon>Mycena</taxon>
    </lineage>
</organism>
<dbReference type="InterPro" id="IPR050523">
    <property type="entry name" value="AKR_Detox_Biosynth"/>
</dbReference>
<dbReference type="CDD" id="cd19079">
    <property type="entry name" value="AKR_EcYajO-like"/>
    <property type="match status" value="1"/>
</dbReference>
<dbReference type="InterPro" id="IPR023210">
    <property type="entry name" value="NADP_OxRdtase_dom"/>
</dbReference>
<evidence type="ECO:0000313" key="6">
    <source>
        <dbReference type="Proteomes" id="UP000623467"/>
    </source>
</evidence>
<evidence type="ECO:0000259" key="4">
    <source>
        <dbReference type="Pfam" id="PF08511"/>
    </source>
</evidence>
<feature type="domain" description="COQ9 C-terminal" evidence="4">
    <location>
        <begin position="473"/>
        <end position="520"/>
    </location>
</feature>
<feature type="region of interest" description="Disordered" evidence="2">
    <location>
        <begin position="258"/>
        <end position="284"/>
    </location>
</feature>
<dbReference type="GO" id="GO:0016491">
    <property type="term" value="F:oxidoreductase activity"/>
    <property type="evidence" value="ECO:0007669"/>
    <property type="project" value="UniProtKB-KW"/>
</dbReference>
<dbReference type="SUPFAM" id="SSF51430">
    <property type="entry name" value="NAD(P)-linked oxidoreductase"/>
    <property type="match status" value="1"/>
</dbReference>